<gene>
    <name evidence="2" type="ORF">BDW02DRAFT_177279</name>
</gene>
<evidence type="ECO:0000313" key="3">
    <source>
        <dbReference type="Proteomes" id="UP000800040"/>
    </source>
</evidence>
<reference evidence="2" key="1">
    <citation type="submission" date="2020-01" db="EMBL/GenBank/DDBJ databases">
        <authorList>
            <consortium name="DOE Joint Genome Institute"/>
            <person name="Haridas S."/>
            <person name="Albert R."/>
            <person name="Binder M."/>
            <person name="Bloem J."/>
            <person name="Labutti K."/>
            <person name="Salamov A."/>
            <person name="Andreopoulos B."/>
            <person name="Baker S.E."/>
            <person name="Barry K."/>
            <person name="Bills G."/>
            <person name="Bluhm B.H."/>
            <person name="Cannon C."/>
            <person name="Castanera R."/>
            <person name="Culley D.E."/>
            <person name="Daum C."/>
            <person name="Ezra D."/>
            <person name="Gonzalez J.B."/>
            <person name="Henrissat B."/>
            <person name="Kuo A."/>
            <person name="Liang C."/>
            <person name="Lipzen A."/>
            <person name="Lutzoni F."/>
            <person name="Magnuson J."/>
            <person name="Mondo S."/>
            <person name="Nolan M."/>
            <person name="Ohm R."/>
            <person name="Pangilinan J."/>
            <person name="Park H.-J."/>
            <person name="Ramirez L."/>
            <person name="Alfaro M."/>
            <person name="Sun H."/>
            <person name="Tritt A."/>
            <person name="Yoshinaga Y."/>
            <person name="Zwiers L.-H."/>
            <person name="Turgeon B.G."/>
            <person name="Goodwin S.B."/>
            <person name="Spatafora J.W."/>
            <person name="Crous P.W."/>
            <person name="Grigoriev I.V."/>
        </authorList>
    </citation>
    <scope>NUCLEOTIDE SEQUENCE</scope>
    <source>
        <strain evidence="2">P77</strain>
    </source>
</reference>
<feature type="transmembrane region" description="Helical" evidence="1">
    <location>
        <begin position="28"/>
        <end position="45"/>
    </location>
</feature>
<protein>
    <submittedName>
        <fullName evidence="2">Uncharacterized protein</fullName>
    </submittedName>
</protein>
<dbReference type="EMBL" id="ML975456">
    <property type="protein sequence ID" value="KAF1829249.1"/>
    <property type="molecule type" value="Genomic_DNA"/>
</dbReference>
<keyword evidence="1" id="KW-0812">Transmembrane</keyword>
<keyword evidence="1" id="KW-0472">Membrane</keyword>
<accession>A0A6A5JY36</accession>
<dbReference type="Proteomes" id="UP000800040">
    <property type="component" value="Unassembled WGS sequence"/>
</dbReference>
<name>A0A6A5JY36_9PLEO</name>
<evidence type="ECO:0000256" key="1">
    <source>
        <dbReference type="SAM" id="Phobius"/>
    </source>
</evidence>
<keyword evidence="3" id="KW-1185">Reference proteome</keyword>
<evidence type="ECO:0000313" key="2">
    <source>
        <dbReference type="EMBL" id="KAF1829249.1"/>
    </source>
</evidence>
<dbReference type="AlphaFoldDB" id="A0A6A5JY36"/>
<proteinExistence type="predicted"/>
<sequence length="63" mass="6887">MLCWWILDMGIYMYLIGGKTGAGAMCRYGSWVGVFVLAFFCFFLWDADVGTGLARKEGGCCGA</sequence>
<organism evidence="2 3">
    <name type="scientific">Decorospora gaudefroyi</name>
    <dbReference type="NCBI Taxonomy" id="184978"/>
    <lineage>
        <taxon>Eukaryota</taxon>
        <taxon>Fungi</taxon>
        <taxon>Dikarya</taxon>
        <taxon>Ascomycota</taxon>
        <taxon>Pezizomycotina</taxon>
        <taxon>Dothideomycetes</taxon>
        <taxon>Pleosporomycetidae</taxon>
        <taxon>Pleosporales</taxon>
        <taxon>Pleosporineae</taxon>
        <taxon>Pleosporaceae</taxon>
        <taxon>Decorospora</taxon>
    </lineage>
</organism>
<keyword evidence="1" id="KW-1133">Transmembrane helix</keyword>